<sequence length="209" mass="23381">MTDKLIEVSGITPEAHFPKCPPNHPHTQFCETDKLYIPCPNPSIHEILEVCVSVVVCSNKEICTPIGRKLVINGKKQIKVKFSTNDPCQPFHCAHFEVPFCTFIVLGDSKQEVVQICTVVEDIAVKLLDCRCLSVTSIIFLCPILKQEPNCPPCPPCSGHSDSCQQHIPYNHCSSHYQSTTKKYHSGSNCSVCGPEEVIMTDRHYYYGK</sequence>
<proteinExistence type="predicted"/>
<name>A0ABM9W618_9FIRM</name>
<organism evidence="2 3">
    <name type="scientific">Sporomusa sphaeroides DSM 2875</name>
    <dbReference type="NCBI Taxonomy" id="1337886"/>
    <lineage>
        <taxon>Bacteria</taxon>
        <taxon>Bacillati</taxon>
        <taxon>Bacillota</taxon>
        <taxon>Negativicutes</taxon>
        <taxon>Selenomonadales</taxon>
        <taxon>Sporomusaceae</taxon>
        <taxon>Sporomusa</taxon>
    </lineage>
</organism>
<comment type="caution">
    <text evidence="2">The sequence shown here is derived from an EMBL/GenBank/DDBJ whole genome shotgun (WGS) entry which is preliminary data.</text>
</comment>
<protein>
    <recommendedName>
        <fullName evidence="1">SipL SPOCS domain-containing protein</fullName>
    </recommendedName>
</protein>
<dbReference type="RefSeq" id="WP_075758244.1">
    <property type="nucleotide sequence ID" value="NZ_CP146991.1"/>
</dbReference>
<reference evidence="2 3" key="1">
    <citation type="submission" date="2016-01" db="EMBL/GenBank/DDBJ databases">
        <authorList>
            <person name="Brown R."/>
        </authorList>
    </citation>
    <scope>NUCLEOTIDE SEQUENCE [LARGE SCALE GENOMIC DNA]</scope>
    <source>
        <strain evidence="2">Sporomusa sphaeroides DSM 2875</strain>
    </source>
</reference>
<accession>A0ABM9W618</accession>
<gene>
    <name evidence="2" type="ORF">SSPH_03274</name>
</gene>
<dbReference type="Pfam" id="PF12673">
    <property type="entry name" value="SipL"/>
    <property type="match status" value="1"/>
</dbReference>
<feature type="domain" description="SipL SPOCS" evidence="1">
    <location>
        <begin position="44"/>
        <end position="127"/>
    </location>
</feature>
<dbReference type="InterPro" id="IPR024300">
    <property type="entry name" value="SipL_SPOCS_dom"/>
</dbReference>
<dbReference type="Proteomes" id="UP000245702">
    <property type="component" value="Unassembled WGS sequence"/>
</dbReference>
<keyword evidence="3" id="KW-1185">Reference proteome</keyword>
<evidence type="ECO:0000259" key="1">
    <source>
        <dbReference type="Pfam" id="PF12673"/>
    </source>
</evidence>
<dbReference type="EMBL" id="FCOW01000021">
    <property type="protein sequence ID" value="CVK20606.1"/>
    <property type="molecule type" value="Genomic_DNA"/>
</dbReference>
<evidence type="ECO:0000313" key="3">
    <source>
        <dbReference type="Proteomes" id="UP000245702"/>
    </source>
</evidence>
<evidence type="ECO:0000313" key="2">
    <source>
        <dbReference type="EMBL" id="CVK20606.1"/>
    </source>
</evidence>